<organism evidence="1">
    <name type="scientific">Brassica napus</name>
    <name type="common">Rape</name>
    <dbReference type="NCBI Taxonomy" id="3708"/>
    <lineage>
        <taxon>Eukaryota</taxon>
        <taxon>Viridiplantae</taxon>
        <taxon>Streptophyta</taxon>
        <taxon>Embryophyta</taxon>
        <taxon>Tracheophyta</taxon>
        <taxon>Spermatophyta</taxon>
        <taxon>Magnoliopsida</taxon>
        <taxon>eudicotyledons</taxon>
        <taxon>Gunneridae</taxon>
        <taxon>Pentapetalae</taxon>
        <taxon>rosids</taxon>
        <taxon>malvids</taxon>
        <taxon>Brassicales</taxon>
        <taxon>Brassicaceae</taxon>
        <taxon>Brassiceae</taxon>
        <taxon>Brassica</taxon>
    </lineage>
</organism>
<protein>
    <submittedName>
        <fullName evidence="1">(rape) hypothetical protein</fullName>
    </submittedName>
</protein>
<reference evidence="1" key="1">
    <citation type="submission" date="2021-01" db="EMBL/GenBank/DDBJ databases">
        <authorList>
            <consortium name="Genoscope - CEA"/>
            <person name="William W."/>
        </authorList>
    </citation>
    <scope>NUCLEOTIDE SEQUENCE</scope>
</reference>
<sequence length="117" mass="13893">MAFQNSQIENFRVLVTSLNISPFFFVHCKEIDYWSHNHNSFRTWNTQAVSMWIIDNHVDIENKGNPERRLYRCGAIFGPCHVFKWQYEAQMEEFGVLAEKQAMMENKLMGLKQAFLI</sequence>
<evidence type="ECO:0000313" key="1">
    <source>
        <dbReference type="EMBL" id="CAF2167626.1"/>
    </source>
</evidence>
<dbReference type="AlphaFoldDB" id="A0A816YPI5"/>
<dbReference type="SMR" id="A0A816YPI5"/>
<gene>
    <name evidence="1" type="ORF">DARMORV10_A07P20810.1</name>
</gene>
<accession>A0A816YPI5</accession>
<dbReference type="EMBL" id="HG994361">
    <property type="protein sequence ID" value="CAF2167626.1"/>
    <property type="molecule type" value="Genomic_DNA"/>
</dbReference>
<name>A0A816YPI5_BRANA</name>
<proteinExistence type="predicted"/>
<dbReference type="Proteomes" id="UP001295469">
    <property type="component" value="Chromosome A07"/>
</dbReference>